<protein>
    <submittedName>
        <fullName evidence="2">Uncharacterized protein</fullName>
    </submittedName>
</protein>
<dbReference type="AlphaFoldDB" id="A0A6C0KG00"/>
<sequence length="343" mass="40583">MKLKIEKTIREKIYYNIFTFKIHIKFSVKYNMSKKSISINPNFLKIGKKGGKKKERRQRKERPQNSLKPNNVKRKLIEKIKAHQKKEREKEISQEENEEREFQDSFKDTLNYLQELDKKVKKKKKKKRDKTMKKRSAIPINTVPMENPPTTFSHAPAPPYGCLKNGNKPTFRQYNKTLKKDRPEKGDIPIHTNNNFDQKDTIINEPVINLGNVTFQKNAEFDNRKEKLENLKNMMKKDIPKKRKIKTRRIRRKITLGKVKNKVGVLVKSKQTRKIIKGEVSVLKKKPIQEIKTYLKKHNLIKIGSQAPDYIFRTMYENAYLSGDVSNKNDEILLHNWSKEIPV</sequence>
<reference evidence="2" key="1">
    <citation type="journal article" date="2020" name="Nature">
        <title>Giant virus diversity and host interactions through global metagenomics.</title>
        <authorList>
            <person name="Schulz F."/>
            <person name="Roux S."/>
            <person name="Paez-Espino D."/>
            <person name="Jungbluth S."/>
            <person name="Walsh D.A."/>
            <person name="Denef V.J."/>
            <person name="McMahon K.D."/>
            <person name="Konstantinidis K.T."/>
            <person name="Eloe-Fadrosh E.A."/>
            <person name="Kyrpides N.C."/>
            <person name="Woyke T."/>
        </authorList>
    </citation>
    <scope>NUCLEOTIDE SEQUENCE</scope>
    <source>
        <strain evidence="2">GVMAG-S-1102244-55</strain>
    </source>
</reference>
<evidence type="ECO:0000313" key="2">
    <source>
        <dbReference type="EMBL" id="QHU15184.1"/>
    </source>
</evidence>
<organism evidence="2">
    <name type="scientific">viral metagenome</name>
    <dbReference type="NCBI Taxonomy" id="1070528"/>
    <lineage>
        <taxon>unclassified sequences</taxon>
        <taxon>metagenomes</taxon>
        <taxon>organismal metagenomes</taxon>
    </lineage>
</organism>
<proteinExistence type="predicted"/>
<accession>A0A6C0KG00</accession>
<evidence type="ECO:0000256" key="1">
    <source>
        <dbReference type="SAM" id="MobiDB-lite"/>
    </source>
</evidence>
<dbReference type="EMBL" id="MN740851">
    <property type="protein sequence ID" value="QHU15184.1"/>
    <property type="molecule type" value="Genomic_DNA"/>
</dbReference>
<feature type="compositionally biased region" description="Basic residues" evidence="1">
    <location>
        <begin position="46"/>
        <end position="60"/>
    </location>
</feature>
<feature type="region of interest" description="Disordered" evidence="1">
    <location>
        <begin position="43"/>
        <end position="103"/>
    </location>
</feature>
<feature type="compositionally biased region" description="Basic and acidic residues" evidence="1">
    <location>
        <begin position="75"/>
        <end position="93"/>
    </location>
</feature>
<name>A0A6C0KG00_9ZZZZ</name>